<evidence type="ECO:0000313" key="2">
    <source>
        <dbReference type="EMBL" id="MET3587169.1"/>
    </source>
</evidence>
<name>A0ABV2H9N4_9HYPH</name>
<evidence type="ECO:0000313" key="3">
    <source>
        <dbReference type="Proteomes" id="UP001549031"/>
    </source>
</evidence>
<organism evidence="2 3">
    <name type="scientific">Pseudorhizobium tarimense</name>
    <dbReference type="NCBI Taxonomy" id="1079109"/>
    <lineage>
        <taxon>Bacteria</taxon>
        <taxon>Pseudomonadati</taxon>
        <taxon>Pseudomonadota</taxon>
        <taxon>Alphaproteobacteria</taxon>
        <taxon>Hyphomicrobiales</taxon>
        <taxon>Rhizobiaceae</taxon>
        <taxon>Rhizobium/Agrobacterium group</taxon>
        <taxon>Pseudorhizobium</taxon>
    </lineage>
</organism>
<sequence length="112" mass="12186">MRYLAIAAALAPMLFVSTLPAHAESRSWTGGSHGYGYHHYHKSRSPVGYTTPVARVREVGTFSRSVWAISRYEQAERSALAPLATIIHVDPSSFGSSACSYEAGVCVVRAER</sequence>
<gene>
    <name evidence="2" type="ORF">ABID21_003291</name>
</gene>
<keyword evidence="3" id="KW-1185">Reference proteome</keyword>
<keyword evidence="1" id="KW-0732">Signal</keyword>
<proteinExistence type="predicted"/>
<feature type="signal peptide" evidence="1">
    <location>
        <begin position="1"/>
        <end position="23"/>
    </location>
</feature>
<feature type="chain" id="PRO_5045728592" evidence="1">
    <location>
        <begin position="24"/>
        <end position="112"/>
    </location>
</feature>
<reference evidence="2 3" key="1">
    <citation type="submission" date="2024-06" db="EMBL/GenBank/DDBJ databases">
        <title>Genomic Encyclopedia of Type Strains, Phase IV (KMG-IV): sequencing the most valuable type-strain genomes for metagenomic binning, comparative biology and taxonomic classification.</title>
        <authorList>
            <person name="Goeker M."/>
        </authorList>
    </citation>
    <scope>NUCLEOTIDE SEQUENCE [LARGE SCALE GENOMIC DNA]</scope>
    <source>
        <strain evidence="2 3">DSM 105042</strain>
    </source>
</reference>
<dbReference type="EMBL" id="JBEPLJ010000012">
    <property type="protein sequence ID" value="MET3587169.1"/>
    <property type="molecule type" value="Genomic_DNA"/>
</dbReference>
<evidence type="ECO:0000256" key="1">
    <source>
        <dbReference type="SAM" id="SignalP"/>
    </source>
</evidence>
<dbReference type="RefSeq" id="WP_247244923.1">
    <property type="nucleotide sequence ID" value="NZ_JALJRA010000012.1"/>
</dbReference>
<protein>
    <submittedName>
        <fullName evidence="2">Uncharacterized protein</fullName>
    </submittedName>
</protein>
<dbReference type="Proteomes" id="UP001549031">
    <property type="component" value="Unassembled WGS sequence"/>
</dbReference>
<accession>A0ABV2H9N4</accession>
<comment type="caution">
    <text evidence="2">The sequence shown here is derived from an EMBL/GenBank/DDBJ whole genome shotgun (WGS) entry which is preliminary data.</text>
</comment>